<dbReference type="EC" id="7.1.1.-" evidence="6"/>
<dbReference type="SUPFAM" id="SSF56770">
    <property type="entry name" value="HydA/Nqo6-like"/>
    <property type="match status" value="1"/>
</dbReference>
<evidence type="ECO:0000256" key="7">
    <source>
        <dbReference type="RuleBase" id="RU004464"/>
    </source>
</evidence>
<evidence type="ECO:0000256" key="6">
    <source>
        <dbReference type="HAMAP-Rule" id="MF_01356"/>
    </source>
</evidence>
<dbReference type="Pfam" id="PF01058">
    <property type="entry name" value="Oxidored_q6"/>
    <property type="match status" value="1"/>
</dbReference>
<keyword evidence="6 7" id="KW-0004">4Fe-4S</keyword>
<comment type="catalytic activity">
    <reaction evidence="6">
        <text>a quinone + NADH + 5 H(+)(in) = a quinol + NAD(+) + 4 H(+)(out)</text>
        <dbReference type="Rhea" id="RHEA:57888"/>
        <dbReference type="ChEBI" id="CHEBI:15378"/>
        <dbReference type="ChEBI" id="CHEBI:24646"/>
        <dbReference type="ChEBI" id="CHEBI:57540"/>
        <dbReference type="ChEBI" id="CHEBI:57945"/>
        <dbReference type="ChEBI" id="CHEBI:132124"/>
    </reaction>
</comment>
<feature type="binding site" evidence="6">
    <location>
        <position position="68"/>
    </location>
    <ligand>
        <name>[4Fe-4S] cluster</name>
        <dbReference type="ChEBI" id="CHEBI:49883"/>
    </ligand>
</feature>
<feature type="binding site" evidence="6">
    <location>
        <position position="69"/>
    </location>
    <ligand>
        <name>[4Fe-4S] cluster</name>
        <dbReference type="ChEBI" id="CHEBI:49883"/>
    </ligand>
</feature>
<evidence type="ECO:0000256" key="5">
    <source>
        <dbReference type="ARBA" id="ARBA00023027"/>
    </source>
</evidence>
<dbReference type="FunFam" id="3.40.50.12280:FF:000002">
    <property type="entry name" value="NADH-quinone oxidoreductase subunit B"/>
    <property type="match status" value="1"/>
</dbReference>
<protein>
    <recommendedName>
        <fullName evidence="6">NADH-quinone oxidoreductase subunit B</fullName>
        <ecNumber evidence="6">7.1.1.-</ecNumber>
    </recommendedName>
    <alternativeName>
        <fullName evidence="6">NADH dehydrogenase I subunit B</fullName>
    </alternativeName>
    <alternativeName>
        <fullName evidence="6">NDH-1 subunit B</fullName>
    </alternativeName>
</protein>
<comment type="similarity">
    <text evidence="1 6 7">Belongs to the complex I 20 kDa subunit family.</text>
</comment>
<keyword evidence="6" id="KW-0472">Membrane</keyword>
<evidence type="ECO:0000259" key="8">
    <source>
        <dbReference type="Pfam" id="PF01058"/>
    </source>
</evidence>
<dbReference type="Proteomes" id="UP000777784">
    <property type="component" value="Unassembled WGS sequence"/>
</dbReference>
<proteinExistence type="inferred from homology"/>
<dbReference type="InterPro" id="IPR006138">
    <property type="entry name" value="NADH_UQ_OxRdtase_20Kd_su"/>
</dbReference>
<dbReference type="Gene3D" id="3.40.50.12280">
    <property type="match status" value="1"/>
</dbReference>
<dbReference type="GO" id="GO:0050136">
    <property type="term" value="F:NADH dehydrogenase (quinone) (non-electrogenic) activity"/>
    <property type="evidence" value="ECO:0007669"/>
    <property type="project" value="UniProtKB-UniRule"/>
</dbReference>
<dbReference type="GO" id="GO:0045271">
    <property type="term" value="C:respiratory chain complex I"/>
    <property type="evidence" value="ECO:0007669"/>
    <property type="project" value="TreeGrafter"/>
</dbReference>
<dbReference type="EMBL" id="JAHJDP010000104">
    <property type="protein sequence ID" value="MBU2692884.1"/>
    <property type="molecule type" value="Genomic_DNA"/>
</dbReference>
<dbReference type="GO" id="GO:0005886">
    <property type="term" value="C:plasma membrane"/>
    <property type="evidence" value="ECO:0007669"/>
    <property type="project" value="UniProtKB-SubCell"/>
</dbReference>
<dbReference type="GO" id="GO:0009060">
    <property type="term" value="P:aerobic respiration"/>
    <property type="evidence" value="ECO:0007669"/>
    <property type="project" value="TreeGrafter"/>
</dbReference>
<name>A0A948S320_UNCEI</name>
<comment type="subunit">
    <text evidence="6">NDH-1 is composed of 14 different subunits. Subunits NuoB, C, D, E, F, and G constitute the peripheral sector of the complex.</text>
</comment>
<dbReference type="NCBIfam" id="TIGR01957">
    <property type="entry name" value="nuoB_fam"/>
    <property type="match status" value="1"/>
</dbReference>
<reference evidence="9" key="1">
    <citation type="submission" date="2021-05" db="EMBL/GenBank/DDBJ databases">
        <title>Energy efficiency and biological interactions define the core microbiome of deep oligotrophic groundwater.</title>
        <authorList>
            <person name="Mehrshad M."/>
            <person name="Lopez-Fernandez M."/>
            <person name="Bell E."/>
            <person name="Bernier-Latmani R."/>
            <person name="Bertilsson S."/>
            <person name="Dopson M."/>
        </authorList>
    </citation>
    <scope>NUCLEOTIDE SEQUENCE</scope>
    <source>
        <strain evidence="9">Modern_marine.mb.64</strain>
    </source>
</reference>
<dbReference type="InterPro" id="IPR006137">
    <property type="entry name" value="NADH_UbQ_OxRdtase-like_20kDa"/>
</dbReference>
<feature type="binding site" evidence="6">
    <location>
        <position position="134"/>
    </location>
    <ligand>
        <name>[4Fe-4S] cluster</name>
        <dbReference type="ChEBI" id="CHEBI:49883"/>
    </ligand>
</feature>
<dbReference type="HAMAP" id="MF_01356">
    <property type="entry name" value="NDH1_NuoB"/>
    <property type="match status" value="1"/>
</dbReference>
<feature type="domain" description="NADH:ubiquinone oxidoreductase-like 20kDa subunit" evidence="8">
    <location>
        <begin position="68"/>
        <end position="177"/>
    </location>
</feature>
<keyword evidence="6 7" id="KW-0411">Iron-sulfur</keyword>
<keyword evidence="4 6" id="KW-1278">Translocase</keyword>
<evidence type="ECO:0000256" key="3">
    <source>
        <dbReference type="ARBA" id="ARBA00022719"/>
    </source>
</evidence>
<sequence length="188" mass="21165">MRFLHPTPGLSGIPQEDAEARSREILQRARIYGEDRTLTDQMMLTRLDSVVNWGRKNSLWPFIFGTACCAIEFMAVAASHFDISRFGAELIRWSPRQADMMIVGGTVSYKQAPILRRIYQQMADPKWVIAMGACAASGGFYDDYCTVQGVDKIIPVDLYIAGCPPRPEAILGAIRELQIRLERQPVRV</sequence>
<dbReference type="GO" id="GO:0005506">
    <property type="term" value="F:iron ion binding"/>
    <property type="evidence" value="ECO:0007669"/>
    <property type="project" value="UniProtKB-UniRule"/>
</dbReference>
<evidence type="ECO:0000313" key="9">
    <source>
        <dbReference type="EMBL" id="MBU2692884.1"/>
    </source>
</evidence>
<dbReference type="NCBIfam" id="NF005012">
    <property type="entry name" value="PRK06411.1"/>
    <property type="match status" value="1"/>
</dbReference>
<accession>A0A948S320</accession>
<keyword evidence="2 6" id="KW-0813">Transport</keyword>
<keyword evidence="6" id="KW-1003">Cell membrane</keyword>
<keyword evidence="6 7" id="KW-0479">Metal-binding</keyword>
<dbReference type="PANTHER" id="PTHR11995">
    <property type="entry name" value="NADH DEHYDROGENASE"/>
    <property type="match status" value="1"/>
</dbReference>
<keyword evidence="6 7" id="KW-0408">Iron</keyword>
<dbReference type="GO" id="GO:0015990">
    <property type="term" value="P:electron transport coupled proton transport"/>
    <property type="evidence" value="ECO:0007669"/>
    <property type="project" value="TreeGrafter"/>
</dbReference>
<comment type="function">
    <text evidence="6">NDH-1 shuttles electrons from NADH, via FMN and iron-sulfur (Fe-S) centers, to quinones in the respiratory chain. The immediate electron acceptor for the enzyme in this species is believed to be ubiquinone. Couples the redox reaction to proton translocation (for every two electrons transferred, four hydrogen ions are translocated across the cytoplasmic membrane), and thus conserves the redox energy in a proton gradient.</text>
</comment>
<evidence type="ECO:0000256" key="4">
    <source>
        <dbReference type="ARBA" id="ARBA00022967"/>
    </source>
</evidence>
<keyword evidence="3 6" id="KW-0874">Quinone</keyword>
<dbReference type="GO" id="GO:0051539">
    <property type="term" value="F:4 iron, 4 sulfur cluster binding"/>
    <property type="evidence" value="ECO:0007669"/>
    <property type="project" value="UniProtKB-KW"/>
</dbReference>
<dbReference type="GO" id="GO:0048038">
    <property type="term" value="F:quinone binding"/>
    <property type="evidence" value="ECO:0007669"/>
    <property type="project" value="UniProtKB-KW"/>
</dbReference>
<dbReference type="AlphaFoldDB" id="A0A948S320"/>
<comment type="caution">
    <text evidence="9">The sequence shown here is derived from an EMBL/GenBank/DDBJ whole genome shotgun (WGS) entry which is preliminary data.</text>
</comment>
<comment type="subcellular location">
    <subcellularLocation>
        <location evidence="6">Cell membrane</location>
        <topology evidence="6">Peripheral membrane protein</topology>
        <orientation evidence="6">Cytoplasmic side</orientation>
    </subcellularLocation>
</comment>
<evidence type="ECO:0000256" key="2">
    <source>
        <dbReference type="ARBA" id="ARBA00022448"/>
    </source>
</evidence>
<dbReference type="PANTHER" id="PTHR11995:SF14">
    <property type="entry name" value="NADH DEHYDROGENASE [UBIQUINONE] IRON-SULFUR PROTEIN 7, MITOCHONDRIAL"/>
    <property type="match status" value="1"/>
</dbReference>
<keyword evidence="6" id="KW-0830">Ubiquinone</keyword>
<feature type="binding site" evidence="6">
    <location>
        <position position="163"/>
    </location>
    <ligand>
        <name>[4Fe-4S] cluster</name>
        <dbReference type="ChEBI" id="CHEBI:49883"/>
    </ligand>
</feature>
<gene>
    <name evidence="6" type="primary">nuoB</name>
    <name evidence="9" type="ORF">KJ970_18345</name>
</gene>
<dbReference type="GO" id="GO:0008137">
    <property type="term" value="F:NADH dehydrogenase (ubiquinone) activity"/>
    <property type="evidence" value="ECO:0007669"/>
    <property type="project" value="InterPro"/>
</dbReference>
<evidence type="ECO:0000313" key="10">
    <source>
        <dbReference type="Proteomes" id="UP000777784"/>
    </source>
</evidence>
<comment type="cofactor">
    <cofactor evidence="6">
        <name>[4Fe-4S] cluster</name>
        <dbReference type="ChEBI" id="CHEBI:49883"/>
    </cofactor>
    <text evidence="6">Binds 1 [4Fe-4S] cluster.</text>
</comment>
<evidence type="ECO:0000256" key="1">
    <source>
        <dbReference type="ARBA" id="ARBA00009173"/>
    </source>
</evidence>
<organism evidence="9 10">
    <name type="scientific">Eiseniibacteriota bacterium</name>
    <dbReference type="NCBI Taxonomy" id="2212470"/>
    <lineage>
        <taxon>Bacteria</taxon>
        <taxon>Candidatus Eiseniibacteriota</taxon>
    </lineage>
</organism>
<keyword evidence="5 6" id="KW-0520">NAD</keyword>